<dbReference type="AlphaFoldDB" id="A0A5A7NW36"/>
<dbReference type="SUPFAM" id="SSF81383">
    <property type="entry name" value="F-box domain"/>
    <property type="match status" value="1"/>
</dbReference>
<dbReference type="EMBL" id="BKCP01000001">
    <property type="protein sequence ID" value="GER24714.1"/>
    <property type="molecule type" value="Genomic_DNA"/>
</dbReference>
<dbReference type="InterPro" id="IPR036047">
    <property type="entry name" value="F-box-like_dom_sf"/>
</dbReference>
<feature type="domain" description="F-box" evidence="1">
    <location>
        <begin position="58"/>
        <end position="91"/>
    </location>
</feature>
<dbReference type="InterPro" id="IPR055290">
    <property type="entry name" value="At3g26010-like"/>
</dbReference>
<dbReference type="InterPro" id="IPR056592">
    <property type="entry name" value="Beta-prop_At3g26010-like"/>
</dbReference>
<evidence type="ECO:0000313" key="4">
    <source>
        <dbReference type="Proteomes" id="UP000325081"/>
    </source>
</evidence>
<dbReference type="PANTHER" id="PTHR35546:SF130">
    <property type="entry name" value="EXPRESSED PROTEIN"/>
    <property type="match status" value="1"/>
</dbReference>
<proteinExistence type="predicted"/>
<comment type="caution">
    <text evidence="3">The sequence shown here is derived from an EMBL/GenBank/DDBJ whole genome shotgun (WGS) entry which is preliminary data.</text>
</comment>
<accession>A0A5A7NW36</accession>
<dbReference type="CDD" id="cd22157">
    <property type="entry name" value="F-box_AtFBW1-like"/>
    <property type="match status" value="1"/>
</dbReference>
<organism evidence="3 4">
    <name type="scientific">Striga asiatica</name>
    <name type="common">Asiatic witchweed</name>
    <name type="synonym">Buchnera asiatica</name>
    <dbReference type="NCBI Taxonomy" id="4170"/>
    <lineage>
        <taxon>Eukaryota</taxon>
        <taxon>Viridiplantae</taxon>
        <taxon>Streptophyta</taxon>
        <taxon>Embryophyta</taxon>
        <taxon>Tracheophyta</taxon>
        <taxon>Spermatophyta</taxon>
        <taxon>Magnoliopsida</taxon>
        <taxon>eudicotyledons</taxon>
        <taxon>Gunneridae</taxon>
        <taxon>Pentapetalae</taxon>
        <taxon>asterids</taxon>
        <taxon>lamiids</taxon>
        <taxon>Lamiales</taxon>
        <taxon>Orobanchaceae</taxon>
        <taxon>Buchnereae</taxon>
        <taxon>Striga</taxon>
    </lineage>
</organism>
<dbReference type="OrthoDB" id="913805at2759"/>
<reference evidence="4" key="1">
    <citation type="journal article" date="2019" name="Curr. Biol.">
        <title>Genome Sequence of Striga asiatica Provides Insight into the Evolution of Plant Parasitism.</title>
        <authorList>
            <person name="Yoshida S."/>
            <person name="Kim S."/>
            <person name="Wafula E.K."/>
            <person name="Tanskanen J."/>
            <person name="Kim Y.M."/>
            <person name="Honaas L."/>
            <person name="Yang Z."/>
            <person name="Spallek T."/>
            <person name="Conn C.E."/>
            <person name="Ichihashi Y."/>
            <person name="Cheong K."/>
            <person name="Cui S."/>
            <person name="Der J.P."/>
            <person name="Gundlach H."/>
            <person name="Jiao Y."/>
            <person name="Hori C."/>
            <person name="Ishida J.K."/>
            <person name="Kasahara H."/>
            <person name="Kiba T."/>
            <person name="Kim M.S."/>
            <person name="Koo N."/>
            <person name="Laohavisit A."/>
            <person name="Lee Y.H."/>
            <person name="Lumba S."/>
            <person name="McCourt P."/>
            <person name="Mortimer J.C."/>
            <person name="Mutuku J.M."/>
            <person name="Nomura T."/>
            <person name="Sasaki-Sekimoto Y."/>
            <person name="Seto Y."/>
            <person name="Wang Y."/>
            <person name="Wakatake T."/>
            <person name="Sakakibara H."/>
            <person name="Demura T."/>
            <person name="Yamaguchi S."/>
            <person name="Yoneyama K."/>
            <person name="Manabe R.I."/>
            <person name="Nelson D.C."/>
            <person name="Schulman A.H."/>
            <person name="Timko M.P."/>
            <person name="dePamphilis C.W."/>
            <person name="Choi D."/>
            <person name="Shirasu K."/>
        </authorList>
    </citation>
    <scope>NUCLEOTIDE SEQUENCE [LARGE SCALE GENOMIC DNA]</scope>
    <source>
        <strain evidence="4">cv. UVA1</strain>
    </source>
</reference>
<keyword evidence="4" id="KW-1185">Reference proteome</keyword>
<feature type="domain" description="F-box protein At3g26010-like beta-propeller" evidence="2">
    <location>
        <begin position="169"/>
        <end position="428"/>
    </location>
</feature>
<dbReference type="Pfam" id="PF24750">
    <property type="entry name" value="b-prop_At3g26010-like"/>
    <property type="match status" value="1"/>
</dbReference>
<dbReference type="PANTHER" id="PTHR35546">
    <property type="entry name" value="F-BOX PROTEIN INTERACTION DOMAIN PROTEIN-RELATED"/>
    <property type="match status" value="1"/>
</dbReference>
<protein>
    <submittedName>
        <fullName evidence="3">F-box family protein</fullName>
    </submittedName>
</protein>
<dbReference type="Pfam" id="PF00646">
    <property type="entry name" value="F-box"/>
    <property type="match status" value="1"/>
</dbReference>
<sequence length="504" mass="58230">MSEMMEMEINGNLRCCTISGVSKRRRLLESAADSPQHGAINSTDVTISFQDGLWPEWVLMEVLCRLPIKMVFRCKSVSKQWLSLILDPYFVRFHNITSRGWQPSAFSGSDWRRPPWVFIYNKMSAEGCEMTLFSEEKLMHIMYPFPNSPSPNYCVLPIPKSQQQGKKGGMYAIHAIHDGLVLYKWRDVRKGVDELYICNPMTNQWFPLPRPPKYIPMENVSYGFITRVEAGILTSYRVVLVRCHRQKQFFIEFMVFCSESGKWVEYTVHSTRAVRVSYIKKTVFLNGKLHWNDCELGLIAYDPYTSPDEMRLIDFPEDRYRGYRPGTYTTNFSSCGVHQGLLKYFEVTDPFSTRGFSHLKIWVLEDYDMGGWCLQNTVAYEDIRIGGRLYRRSVVVDLVCFDPYDAEIVYLRWCSDLVLYDMRTGEIRPLGVPHEPEKNLRPLTGSDPTTHATLAAKDVEKYRTALMPLATTEVEDPLDPKAASIARSVELKNLRSQLYSAAED</sequence>
<evidence type="ECO:0000259" key="1">
    <source>
        <dbReference type="Pfam" id="PF00646"/>
    </source>
</evidence>
<name>A0A5A7NW36_STRAF</name>
<evidence type="ECO:0000313" key="3">
    <source>
        <dbReference type="EMBL" id="GER24714.1"/>
    </source>
</evidence>
<dbReference type="InterPro" id="IPR001810">
    <property type="entry name" value="F-box_dom"/>
</dbReference>
<evidence type="ECO:0000259" key="2">
    <source>
        <dbReference type="Pfam" id="PF24750"/>
    </source>
</evidence>
<gene>
    <name evidence="3" type="ORF">STAS_00259</name>
</gene>
<dbReference type="Proteomes" id="UP000325081">
    <property type="component" value="Unassembled WGS sequence"/>
</dbReference>